<proteinExistence type="predicted"/>
<organism evidence="2 3">
    <name type="scientific">Halopseudomonas formosensis</name>
    <dbReference type="NCBI Taxonomy" id="1002526"/>
    <lineage>
        <taxon>Bacteria</taxon>
        <taxon>Pseudomonadati</taxon>
        <taxon>Pseudomonadota</taxon>
        <taxon>Gammaproteobacteria</taxon>
        <taxon>Pseudomonadales</taxon>
        <taxon>Pseudomonadaceae</taxon>
        <taxon>Halopseudomonas</taxon>
    </lineage>
</organism>
<evidence type="ECO:0000313" key="2">
    <source>
        <dbReference type="EMBL" id="SFQ84025.1"/>
    </source>
</evidence>
<dbReference type="GO" id="GO:0050355">
    <property type="term" value="F:inorganic triphosphate phosphatase activity"/>
    <property type="evidence" value="ECO:0007669"/>
    <property type="project" value="InterPro"/>
</dbReference>
<dbReference type="InterPro" id="IPR033469">
    <property type="entry name" value="CYTH-like_dom_sf"/>
</dbReference>
<gene>
    <name evidence="2" type="ORF">SAMN05216578_10649</name>
</gene>
<feature type="domain" description="CYTH" evidence="1">
    <location>
        <begin position="2"/>
        <end position="207"/>
    </location>
</feature>
<name>A0A1I6BSW9_9GAMM</name>
<dbReference type="PANTHER" id="PTHR39569">
    <property type="entry name" value="INORGANIC TRIPHOSPHATASE"/>
    <property type="match status" value="1"/>
</dbReference>
<dbReference type="InterPro" id="IPR023577">
    <property type="entry name" value="CYTH_domain"/>
</dbReference>
<dbReference type="STRING" id="1002526.SAMN05216578_10649"/>
<dbReference type="SMART" id="SM01118">
    <property type="entry name" value="CYTH"/>
    <property type="match status" value="1"/>
</dbReference>
<dbReference type="AlphaFoldDB" id="A0A1I6BSW9"/>
<dbReference type="SUPFAM" id="SSF55154">
    <property type="entry name" value="CYTH-like phosphatases"/>
    <property type="match status" value="1"/>
</dbReference>
<dbReference type="EMBL" id="FOYD01000006">
    <property type="protein sequence ID" value="SFQ84025.1"/>
    <property type="molecule type" value="Genomic_DNA"/>
</dbReference>
<dbReference type="Gene3D" id="2.40.320.10">
    <property type="entry name" value="Hypothetical Protein Pfu-838710-001"/>
    <property type="match status" value="1"/>
</dbReference>
<dbReference type="OrthoDB" id="3034217at2"/>
<dbReference type="PROSITE" id="PS51707">
    <property type="entry name" value="CYTH"/>
    <property type="match status" value="1"/>
</dbReference>
<dbReference type="Proteomes" id="UP000242815">
    <property type="component" value="Unassembled WGS sequence"/>
</dbReference>
<dbReference type="PANTHER" id="PTHR39569:SF1">
    <property type="entry name" value="INORGANIC TRIPHOSPHATASE"/>
    <property type="match status" value="1"/>
</dbReference>
<dbReference type="Pfam" id="PF01928">
    <property type="entry name" value="CYTH"/>
    <property type="match status" value="1"/>
</dbReference>
<dbReference type="CDD" id="cd07756">
    <property type="entry name" value="CYTH-like_Pase_CHAD"/>
    <property type="match status" value="1"/>
</dbReference>
<reference evidence="2 3" key="1">
    <citation type="submission" date="2016-10" db="EMBL/GenBank/DDBJ databases">
        <authorList>
            <person name="de Groot N.N."/>
        </authorList>
    </citation>
    <scope>NUCLEOTIDE SEQUENCE [LARGE SCALE GENOMIC DNA]</scope>
    <source>
        <strain evidence="2 3">JCM 18415</strain>
    </source>
</reference>
<sequence>MDKETEIKLRVSPAAITSLREHPLLNRRRTGEWHTGTLYNQYYDTAERDLALARVALRVRRDGEQYIQTLKSKGQSVAGLSERNEWDWPIDGPGLDLTQLDDSCWPASLATLDKLLLQPVFTTDFQRTKALLNWEHEGQPVQVEVALDQGQVLADGRAEPICELELELRSGPVVALLELATSLSADIALIPCDISKAERGYRLYDPASYELQLPAHPWSEQTTVDEVVAAAGWQLLGHTQRLAEQYRFSGQWRLFRELVARLVDLRAFFSVFDLGVPRSSTQRFTPRLDSLLAEYRPLVLAGWADDEDGRRAREQAPVLFERTLQDPAWGQLFLGLALWLHTGGWNQERPPRGDRVGALALPRWLLAAVAREIQELRVPHQNDDDRDVQLWLAQQPRLQRLGFLLGGFRQFLALPQVDHLYGELNKLQALLEQYPLVDDEVRPALLLALRKQGQKVRRLDAWRELNR</sequence>
<dbReference type="InterPro" id="IPR039013">
    <property type="entry name" value="YgiF"/>
</dbReference>
<dbReference type="GO" id="GO:0046872">
    <property type="term" value="F:metal ion binding"/>
    <property type="evidence" value="ECO:0007669"/>
    <property type="project" value="TreeGrafter"/>
</dbReference>
<accession>A0A1I6BSW9</accession>
<dbReference type="RefSeq" id="WP_090539060.1">
    <property type="nucleotide sequence ID" value="NZ_FOYD01000006.1"/>
</dbReference>
<evidence type="ECO:0000259" key="1">
    <source>
        <dbReference type="PROSITE" id="PS51707"/>
    </source>
</evidence>
<protein>
    <submittedName>
        <fullName evidence="2">Inorganic triphosphatase YgiF, contains CYTH and CHAD domains</fullName>
    </submittedName>
</protein>
<evidence type="ECO:0000313" key="3">
    <source>
        <dbReference type="Proteomes" id="UP000242815"/>
    </source>
</evidence>